<evidence type="ECO:0000313" key="3">
    <source>
        <dbReference type="Proteomes" id="UP000002748"/>
    </source>
</evidence>
<evidence type="ECO:0000256" key="1">
    <source>
        <dbReference type="SAM" id="Phobius"/>
    </source>
</evidence>
<proteinExistence type="predicted"/>
<dbReference type="VEuPathDB" id="FungiDB:A1Q1_07769"/>
<sequence length="133" mass="14861">MRSLFATIFYLLFALFHWKLGHKIMMFMFLSGGVFFGVIAGILTATPFGHGLQCKHNADHFSEPWRRFAGECARIQAIVGLSWALFGLNTIGFFWAIADKFSCVSKRDYVYAPYVAPEGTDVEKGETEAAAAH</sequence>
<evidence type="ECO:0000313" key="2">
    <source>
        <dbReference type="EMBL" id="EJT51034.1"/>
    </source>
</evidence>
<dbReference type="HOGENOM" id="CLU_1908172_0_0_1"/>
<feature type="transmembrane region" description="Helical" evidence="1">
    <location>
        <begin position="73"/>
        <end position="97"/>
    </location>
</feature>
<dbReference type="GeneID" id="25991281"/>
<organism evidence="2 3">
    <name type="scientific">Trichosporon asahii var. asahii (strain ATCC 90039 / CBS 2479 / JCM 2466 / KCTC 7840 / NBRC 103889/ NCYC 2677 / UAMH 7654)</name>
    <name type="common">Yeast</name>
    <dbReference type="NCBI Taxonomy" id="1186058"/>
    <lineage>
        <taxon>Eukaryota</taxon>
        <taxon>Fungi</taxon>
        <taxon>Dikarya</taxon>
        <taxon>Basidiomycota</taxon>
        <taxon>Agaricomycotina</taxon>
        <taxon>Tremellomycetes</taxon>
        <taxon>Trichosporonales</taxon>
        <taxon>Trichosporonaceae</taxon>
        <taxon>Trichosporon</taxon>
    </lineage>
</organism>
<reference evidence="2 3" key="1">
    <citation type="journal article" date="2012" name="Eukaryot. Cell">
        <title>Draft genome sequence of CBS 2479, the standard type strain of Trichosporon asahii.</title>
        <authorList>
            <person name="Yang R.Y."/>
            <person name="Li H.T."/>
            <person name="Zhu H."/>
            <person name="Zhou G.P."/>
            <person name="Wang M."/>
            <person name="Wang L."/>
        </authorList>
    </citation>
    <scope>NUCLEOTIDE SEQUENCE [LARGE SCALE GENOMIC DNA]</scope>
    <source>
        <strain evidence="3">ATCC 90039 / CBS 2479 / JCM 2466 / KCTC 7840 / NCYC 2677 / UAMH 7654</strain>
    </source>
</reference>
<feature type="transmembrane region" description="Helical" evidence="1">
    <location>
        <begin position="31"/>
        <end position="52"/>
    </location>
</feature>
<dbReference type="OrthoDB" id="2558918at2759"/>
<dbReference type="Proteomes" id="UP000002748">
    <property type="component" value="Unassembled WGS sequence"/>
</dbReference>
<keyword evidence="1" id="KW-1133">Transmembrane helix</keyword>
<dbReference type="AlphaFoldDB" id="J6F254"/>
<dbReference type="RefSeq" id="XP_014182256.1">
    <property type="nucleotide sequence ID" value="XM_014326781.1"/>
</dbReference>
<protein>
    <submittedName>
        <fullName evidence="2">Uncharacterized protein</fullName>
    </submittedName>
</protein>
<keyword evidence="1" id="KW-0472">Membrane</keyword>
<dbReference type="EMBL" id="ALBS01000076">
    <property type="protein sequence ID" value="EJT51034.1"/>
    <property type="molecule type" value="Genomic_DNA"/>
</dbReference>
<accession>J6F254</accession>
<dbReference type="KEGG" id="tasa:A1Q1_07769"/>
<keyword evidence="1" id="KW-0812">Transmembrane</keyword>
<comment type="caution">
    <text evidence="2">The sequence shown here is derived from an EMBL/GenBank/DDBJ whole genome shotgun (WGS) entry which is preliminary data.</text>
</comment>
<name>J6F254_TRIAS</name>
<gene>
    <name evidence="2" type="ORF">A1Q1_07769</name>
</gene>